<dbReference type="Pfam" id="PF01485">
    <property type="entry name" value="IBR"/>
    <property type="match status" value="1"/>
</dbReference>
<dbReference type="FunFam" id="3.30.40.10:FF:000230">
    <property type="entry name" value="RBR-type E3 ubiquitin transferase"/>
    <property type="match status" value="1"/>
</dbReference>
<dbReference type="InterPro" id="IPR001841">
    <property type="entry name" value="Znf_RING"/>
</dbReference>
<evidence type="ECO:0000313" key="13">
    <source>
        <dbReference type="EMBL" id="PKI76031.1"/>
    </source>
</evidence>
<dbReference type="EC" id="2.3.2.31" evidence="6"/>
<comment type="pathway">
    <text evidence="4">Protein modification; protein ubiquitination.</text>
</comment>
<evidence type="ECO:0000256" key="11">
    <source>
        <dbReference type="ARBA" id="ARBA00022786"/>
    </source>
</evidence>
<evidence type="ECO:0000256" key="6">
    <source>
        <dbReference type="ARBA" id="ARBA00012251"/>
    </source>
</evidence>
<accession>A0A2I0L5N4</accession>
<keyword evidence="8" id="KW-0479">Metal-binding</keyword>
<gene>
    <name evidence="13" type="ORF">CRG98_003581</name>
</gene>
<evidence type="ECO:0000256" key="8">
    <source>
        <dbReference type="ARBA" id="ARBA00022723"/>
    </source>
</evidence>
<evidence type="ECO:0000256" key="1">
    <source>
        <dbReference type="ARBA" id="ARBA00001798"/>
    </source>
</evidence>
<keyword evidence="10" id="KW-0863">Zinc-finger</keyword>
<dbReference type="STRING" id="22663.A0A2I0L5N4"/>
<evidence type="ECO:0000256" key="7">
    <source>
        <dbReference type="ARBA" id="ARBA00022679"/>
    </source>
</evidence>
<dbReference type="Gene3D" id="3.30.40.10">
    <property type="entry name" value="Zinc/RING finger domain, C3HC4 (zinc finger)"/>
    <property type="match status" value="1"/>
</dbReference>
<dbReference type="PANTHER" id="PTHR11685">
    <property type="entry name" value="RBR FAMILY RING FINGER AND IBR DOMAIN-CONTAINING"/>
    <property type="match status" value="1"/>
</dbReference>
<dbReference type="PROSITE" id="PS50089">
    <property type="entry name" value="ZF_RING_2"/>
    <property type="match status" value="1"/>
</dbReference>
<comment type="similarity">
    <text evidence="5">Belongs to the RBR family. Ariadne subfamily.</text>
</comment>
<evidence type="ECO:0000256" key="5">
    <source>
        <dbReference type="ARBA" id="ARBA00005884"/>
    </source>
</evidence>
<dbReference type="CDD" id="cd22584">
    <property type="entry name" value="Rcat_RBR_unk"/>
    <property type="match status" value="1"/>
</dbReference>
<keyword evidence="11" id="KW-0833">Ubl conjugation pathway</keyword>
<dbReference type="InterPro" id="IPR002867">
    <property type="entry name" value="IBR_dom"/>
</dbReference>
<dbReference type="OrthoDB" id="10009520at2759"/>
<dbReference type="InterPro" id="IPR013083">
    <property type="entry name" value="Znf_RING/FYVE/PHD"/>
</dbReference>
<evidence type="ECO:0000313" key="14">
    <source>
        <dbReference type="Proteomes" id="UP000233551"/>
    </source>
</evidence>
<evidence type="ECO:0000256" key="2">
    <source>
        <dbReference type="ARBA" id="ARBA00001947"/>
    </source>
</evidence>
<dbReference type="GO" id="GO:0016567">
    <property type="term" value="P:protein ubiquitination"/>
    <property type="evidence" value="ECO:0007669"/>
    <property type="project" value="UniProtKB-UniPathway"/>
</dbReference>
<organism evidence="13 14">
    <name type="scientific">Punica granatum</name>
    <name type="common">Pomegranate</name>
    <dbReference type="NCBI Taxonomy" id="22663"/>
    <lineage>
        <taxon>Eukaryota</taxon>
        <taxon>Viridiplantae</taxon>
        <taxon>Streptophyta</taxon>
        <taxon>Embryophyta</taxon>
        <taxon>Tracheophyta</taxon>
        <taxon>Spermatophyta</taxon>
        <taxon>Magnoliopsida</taxon>
        <taxon>eudicotyledons</taxon>
        <taxon>Gunneridae</taxon>
        <taxon>Pentapetalae</taxon>
        <taxon>rosids</taxon>
        <taxon>malvids</taxon>
        <taxon>Myrtales</taxon>
        <taxon>Lythraceae</taxon>
        <taxon>Punica</taxon>
    </lineage>
</organism>
<dbReference type="GO" id="GO:0061630">
    <property type="term" value="F:ubiquitin protein ligase activity"/>
    <property type="evidence" value="ECO:0007669"/>
    <property type="project" value="UniProtKB-EC"/>
</dbReference>
<dbReference type="Gene3D" id="1.20.120.1750">
    <property type="match status" value="1"/>
</dbReference>
<dbReference type="PROSITE" id="PS00518">
    <property type="entry name" value="ZF_RING_1"/>
    <property type="match status" value="1"/>
</dbReference>
<dbReference type="InterPro" id="IPR031127">
    <property type="entry name" value="E3_UB_ligase_RBR"/>
</dbReference>
<comment type="function">
    <text evidence="3">Might act as an E3 ubiquitin-protein ligase, or as part of E3 complex, which accepts ubiquitin from specific E2 ubiquitin-conjugating enzymes and then transfers it to substrates.</text>
</comment>
<dbReference type="InterPro" id="IPR044066">
    <property type="entry name" value="TRIAD_supradom"/>
</dbReference>
<proteinExistence type="inferred from homology"/>
<dbReference type="Proteomes" id="UP000233551">
    <property type="component" value="Unassembled WGS sequence"/>
</dbReference>
<keyword evidence="14" id="KW-1185">Reference proteome</keyword>
<dbReference type="EMBL" id="PGOL01000132">
    <property type="protein sequence ID" value="PKI76031.1"/>
    <property type="molecule type" value="Genomic_DNA"/>
</dbReference>
<dbReference type="GO" id="GO:0008270">
    <property type="term" value="F:zinc ion binding"/>
    <property type="evidence" value="ECO:0007669"/>
    <property type="project" value="UniProtKB-KW"/>
</dbReference>
<dbReference type="UniPathway" id="UPA00143"/>
<keyword evidence="12" id="KW-0862">Zinc</keyword>
<dbReference type="GeneID" id="116188972"/>
<dbReference type="AlphaFoldDB" id="A0A2I0L5N4"/>
<dbReference type="SMART" id="SM00647">
    <property type="entry name" value="IBR"/>
    <property type="match status" value="2"/>
</dbReference>
<comment type="catalytic activity">
    <reaction evidence="1">
        <text>[E2 ubiquitin-conjugating enzyme]-S-ubiquitinyl-L-cysteine + [acceptor protein]-L-lysine = [E2 ubiquitin-conjugating enzyme]-L-cysteine + [acceptor protein]-N(6)-ubiquitinyl-L-lysine.</text>
        <dbReference type="EC" id="2.3.2.31"/>
    </reaction>
</comment>
<evidence type="ECO:0000256" key="12">
    <source>
        <dbReference type="ARBA" id="ARBA00022833"/>
    </source>
</evidence>
<comment type="cofactor">
    <cofactor evidence="2">
        <name>Zn(2+)</name>
        <dbReference type="ChEBI" id="CHEBI:29105"/>
    </cofactor>
</comment>
<dbReference type="InterPro" id="IPR017907">
    <property type="entry name" value="Znf_RING_CS"/>
</dbReference>
<reference evidence="13 14" key="1">
    <citation type="submission" date="2017-11" db="EMBL/GenBank/DDBJ databases">
        <title>De-novo sequencing of pomegranate (Punica granatum L.) genome.</title>
        <authorList>
            <person name="Akparov Z."/>
            <person name="Amiraslanov A."/>
            <person name="Hajiyeva S."/>
            <person name="Abbasov M."/>
            <person name="Kaur K."/>
            <person name="Hamwieh A."/>
            <person name="Solovyev V."/>
            <person name="Salamov A."/>
            <person name="Braich B."/>
            <person name="Kosarev P."/>
            <person name="Mahmoud A."/>
            <person name="Hajiyev E."/>
            <person name="Babayeva S."/>
            <person name="Izzatullayeva V."/>
            <person name="Mammadov A."/>
            <person name="Mammadov A."/>
            <person name="Sharifova S."/>
            <person name="Ojaghi J."/>
            <person name="Eynullazada K."/>
            <person name="Bayramov B."/>
            <person name="Abdulazimova A."/>
            <person name="Shahmuradov I."/>
        </authorList>
    </citation>
    <scope>NUCLEOTIDE SEQUENCE [LARGE SCALE GENOMIC DNA]</scope>
    <source>
        <strain evidence="14">cv. AG2017</strain>
        <tissue evidence="13">Leaf</tissue>
    </source>
</reference>
<evidence type="ECO:0000256" key="4">
    <source>
        <dbReference type="ARBA" id="ARBA00004906"/>
    </source>
</evidence>
<dbReference type="PROSITE" id="PS51873">
    <property type="entry name" value="TRIAD"/>
    <property type="match status" value="1"/>
</dbReference>
<sequence length="351" mass="39480">MSQAGAKAAGHPTPPPPPPPSAPEVVDLESEDFAWGYSTPITPSGRGSTKQQPISVEQYSEERDLQIAIAASLSTTTSSPPAFVDLSSDGVRVIDVDEYDEDAVLALQLGWFFETPSSSRRKRPFSETWVTERGESSSSKARPPPFMCEICAESKDGDDLFHVQGCTHSYCKECISRYVASKLQESITSIKCPEVVCSGRLEPEHCRSILPQEVFDRWGSSLCEALILGSEKFYSPFKDCSVMLINDGSQVVKESECPYCYRMFCAQCRVPWHDGIKCEEFQKLNKNEREREDIMLTQLAKKKKWTRCPKCHFYVEKVAGCLFVWCRCGVEFCYKCGTQSRTSHYCANCRH</sequence>
<evidence type="ECO:0000256" key="9">
    <source>
        <dbReference type="ARBA" id="ARBA00022737"/>
    </source>
</evidence>
<evidence type="ECO:0000256" key="3">
    <source>
        <dbReference type="ARBA" id="ARBA00003976"/>
    </source>
</evidence>
<evidence type="ECO:0000256" key="10">
    <source>
        <dbReference type="ARBA" id="ARBA00022771"/>
    </source>
</evidence>
<name>A0A2I0L5N4_PUNGR</name>
<comment type="caution">
    <text evidence="13">The sequence shown here is derived from an EMBL/GenBank/DDBJ whole genome shotgun (WGS) entry which is preliminary data.</text>
</comment>
<dbReference type="SMART" id="SM00184">
    <property type="entry name" value="RING"/>
    <property type="match status" value="1"/>
</dbReference>
<dbReference type="CDD" id="cd22582">
    <property type="entry name" value="BRcat_RBR_unk"/>
    <property type="match status" value="1"/>
</dbReference>
<keyword evidence="7" id="KW-0808">Transferase</keyword>
<protein>
    <recommendedName>
        <fullName evidence="6">RBR-type E3 ubiquitin transferase</fullName>
        <ecNumber evidence="6">2.3.2.31</ecNumber>
    </recommendedName>
</protein>
<dbReference type="SUPFAM" id="SSF57850">
    <property type="entry name" value="RING/U-box"/>
    <property type="match status" value="3"/>
</dbReference>
<keyword evidence="9" id="KW-0677">Repeat</keyword>